<organism evidence="2 3">
    <name type="scientific">Colletotrichum scovillei</name>
    <dbReference type="NCBI Taxonomy" id="1209932"/>
    <lineage>
        <taxon>Eukaryota</taxon>
        <taxon>Fungi</taxon>
        <taxon>Dikarya</taxon>
        <taxon>Ascomycota</taxon>
        <taxon>Pezizomycotina</taxon>
        <taxon>Sordariomycetes</taxon>
        <taxon>Hypocreomycetidae</taxon>
        <taxon>Glomerellales</taxon>
        <taxon>Glomerellaceae</taxon>
        <taxon>Colletotrichum</taxon>
        <taxon>Colletotrichum acutatum species complex</taxon>
    </lineage>
</organism>
<proteinExistence type="predicted"/>
<name>A0A9P7R5R4_9PEZI</name>
<feature type="region of interest" description="Disordered" evidence="1">
    <location>
        <begin position="1"/>
        <end position="27"/>
    </location>
</feature>
<accession>A0A9P7R5R4</accession>
<dbReference type="Proteomes" id="UP000699042">
    <property type="component" value="Unassembled WGS sequence"/>
</dbReference>
<dbReference type="EMBL" id="JAESDN010000005">
    <property type="protein sequence ID" value="KAG7050010.1"/>
    <property type="molecule type" value="Genomic_DNA"/>
</dbReference>
<sequence>MMRSISSRGSMLPRPCSGSSRTGWKIDEPVRSETEDLAIGCRRRDLEKKMIRAESTCLLNAWNKFAGVVIHTILTFPSLLVLSKSSGQARPSSLPNSRNLPSLAEECSGP</sequence>
<gene>
    <name evidence="2" type="ORF">JMJ77_012766</name>
</gene>
<keyword evidence="3" id="KW-1185">Reference proteome</keyword>
<comment type="caution">
    <text evidence="2">The sequence shown here is derived from an EMBL/GenBank/DDBJ whole genome shotgun (WGS) entry which is preliminary data.</text>
</comment>
<reference evidence="2" key="1">
    <citation type="submission" date="2021-05" db="EMBL/GenBank/DDBJ databases">
        <title>Comparative genomics of three Colletotrichum scovillei strains and genetic complementation revealed genes involved fungal growth and virulence on chili pepper.</title>
        <authorList>
            <person name="Hsieh D.-K."/>
            <person name="Chuang S.-C."/>
            <person name="Chen C.-Y."/>
            <person name="Chao Y.-T."/>
            <person name="Lu M.-Y.J."/>
            <person name="Lee M.-H."/>
            <person name="Shih M.-C."/>
        </authorList>
    </citation>
    <scope>NUCLEOTIDE SEQUENCE</scope>
    <source>
        <strain evidence="2">Coll-153</strain>
    </source>
</reference>
<evidence type="ECO:0000313" key="3">
    <source>
        <dbReference type="Proteomes" id="UP000699042"/>
    </source>
</evidence>
<evidence type="ECO:0000313" key="2">
    <source>
        <dbReference type="EMBL" id="KAG7050010.1"/>
    </source>
</evidence>
<feature type="region of interest" description="Disordered" evidence="1">
    <location>
        <begin position="86"/>
        <end position="110"/>
    </location>
</feature>
<protein>
    <submittedName>
        <fullName evidence="2">Oxoglutarate dehydrogenase</fullName>
    </submittedName>
</protein>
<feature type="compositionally biased region" description="Low complexity" evidence="1">
    <location>
        <begin position="90"/>
        <end position="103"/>
    </location>
</feature>
<dbReference type="AlphaFoldDB" id="A0A9P7R5R4"/>
<evidence type="ECO:0000256" key="1">
    <source>
        <dbReference type="SAM" id="MobiDB-lite"/>
    </source>
</evidence>